<reference evidence="2" key="1">
    <citation type="submission" date="2015-01" db="EMBL/GenBank/DDBJ databases">
        <title>Transcriptome Assembly of Fopius arisanus.</title>
        <authorList>
            <person name="Geib S."/>
        </authorList>
    </citation>
    <scope>NUCLEOTIDE SEQUENCE</scope>
</reference>
<sequence>MEKFKMATEKLKIKEKKDVHKKAVVAVKRKLGGETLQKYLTTKGPIAKAQLEVGDSDTEKEKLNPSPLKKRKKPRKYFCNPLILSRVKKLMENLFKLPETLTDFS</sequence>
<dbReference type="EMBL" id="GBYB01008132">
    <property type="protein sequence ID" value="JAG77899.1"/>
    <property type="molecule type" value="Transcribed_RNA"/>
</dbReference>
<feature type="region of interest" description="Disordered" evidence="1">
    <location>
        <begin position="51"/>
        <end position="72"/>
    </location>
</feature>
<proteinExistence type="predicted"/>
<evidence type="ECO:0000256" key="1">
    <source>
        <dbReference type="SAM" id="MobiDB-lite"/>
    </source>
</evidence>
<name>A0A0C9QPS8_9HYME</name>
<accession>A0A0C9QPS8</accession>
<dbReference type="EMBL" id="GBYB01002672">
    <property type="protein sequence ID" value="JAG72439.1"/>
    <property type="molecule type" value="Transcribed_RNA"/>
</dbReference>
<organism evidence="2">
    <name type="scientific">Fopius arisanus</name>
    <dbReference type="NCBI Taxonomy" id="64838"/>
    <lineage>
        <taxon>Eukaryota</taxon>
        <taxon>Metazoa</taxon>
        <taxon>Ecdysozoa</taxon>
        <taxon>Arthropoda</taxon>
        <taxon>Hexapoda</taxon>
        <taxon>Insecta</taxon>
        <taxon>Pterygota</taxon>
        <taxon>Neoptera</taxon>
        <taxon>Endopterygota</taxon>
        <taxon>Hymenoptera</taxon>
        <taxon>Apocrita</taxon>
        <taxon>Ichneumonoidea</taxon>
        <taxon>Braconidae</taxon>
        <taxon>Opiinae</taxon>
        <taxon>Fopius</taxon>
    </lineage>
</organism>
<evidence type="ECO:0000313" key="3">
    <source>
        <dbReference type="EMBL" id="JAG77899.1"/>
    </source>
</evidence>
<evidence type="ECO:0000313" key="2">
    <source>
        <dbReference type="EMBL" id="JAG72439.1"/>
    </source>
</evidence>
<protein>
    <submittedName>
        <fullName evidence="3">L3mbtl1_0 protein</fullName>
    </submittedName>
    <submittedName>
        <fullName evidence="2">L3mbtl1_1 protein</fullName>
    </submittedName>
</protein>
<dbReference type="AlphaFoldDB" id="A0A0C9QPS8"/>
<gene>
    <name evidence="2" type="primary">L3mbtl1_1</name>
    <name evidence="3" type="synonym">L3mbtl1_0</name>
    <name evidence="2" type="ORF">g.14380</name>
    <name evidence="3" type="ORF">g.14382</name>
</gene>